<dbReference type="Proteomes" id="UP000887116">
    <property type="component" value="Unassembled WGS sequence"/>
</dbReference>
<dbReference type="CDD" id="cd00201">
    <property type="entry name" value="WW"/>
    <property type="match status" value="2"/>
</dbReference>
<dbReference type="AlphaFoldDB" id="A0A8X6G6P4"/>
<evidence type="ECO:0000259" key="2">
    <source>
        <dbReference type="PROSITE" id="PS50020"/>
    </source>
</evidence>
<dbReference type="EMBL" id="BMAO01034497">
    <property type="protein sequence ID" value="GFQ96942.1"/>
    <property type="molecule type" value="Genomic_DNA"/>
</dbReference>
<dbReference type="OrthoDB" id="2444812at2759"/>
<name>A0A8X6G6P4_TRICU</name>
<feature type="region of interest" description="Disordered" evidence="1">
    <location>
        <begin position="298"/>
        <end position="356"/>
    </location>
</feature>
<accession>A0A8X6G6P4</accession>
<organism evidence="3 4">
    <name type="scientific">Trichonephila clavata</name>
    <name type="common">Joro spider</name>
    <name type="synonym">Nephila clavata</name>
    <dbReference type="NCBI Taxonomy" id="2740835"/>
    <lineage>
        <taxon>Eukaryota</taxon>
        <taxon>Metazoa</taxon>
        <taxon>Ecdysozoa</taxon>
        <taxon>Arthropoda</taxon>
        <taxon>Chelicerata</taxon>
        <taxon>Arachnida</taxon>
        <taxon>Araneae</taxon>
        <taxon>Araneomorphae</taxon>
        <taxon>Entelegynae</taxon>
        <taxon>Araneoidea</taxon>
        <taxon>Nephilidae</taxon>
        <taxon>Trichonephila</taxon>
    </lineage>
</organism>
<feature type="compositionally biased region" description="Basic and acidic residues" evidence="1">
    <location>
        <begin position="160"/>
        <end position="171"/>
    </location>
</feature>
<feature type="compositionally biased region" description="Pro residues" evidence="1">
    <location>
        <begin position="1025"/>
        <end position="1054"/>
    </location>
</feature>
<dbReference type="SUPFAM" id="SSF101447">
    <property type="entry name" value="Formin homology 2 domain (FH2 domain)"/>
    <property type="match status" value="1"/>
</dbReference>
<dbReference type="SMART" id="SM00456">
    <property type="entry name" value="WW"/>
    <property type="match status" value="2"/>
</dbReference>
<dbReference type="SUPFAM" id="SSF51045">
    <property type="entry name" value="WW domain"/>
    <property type="match status" value="1"/>
</dbReference>
<feature type="compositionally biased region" description="Polar residues" evidence="1">
    <location>
        <begin position="446"/>
        <end position="457"/>
    </location>
</feature>
<sequence>MVERLHRTLKQAIRCHDTKWTESLPVVLRACIKEDLNASCSEMVFGKTIVLPGEFFESSSQTPTDPSEFLLRLRETFRTFKPTPASCHSSTSCFVHTALKTCCLRKGTKYIIDVASFSNKPSCIMGKKLKGGRRQILQLEEKKPPKVLSKSKVKHIIHHNDIDNDTKKSNESDPSPLPAVKKDITPLESQIEDFFKEIDAMTLPKVVQKTEKNATISKADTVEQSIIEGCNSEPAVGLPPSVSNDGNPSDGQNTGAYCVWQEIHDSSTGYNYYWNVQTNEVTWDCPVEYTNYIQSTDAMNSEKDREVIQEAENADEKNKLEKKNAKNEGSVIPISYYGKSSSSDDSSDNENILSKSNKKQDLAKTIEGKKTKGILKVGAKCKLTNEEELSGEVIGPQLPPEFRFPQSISKAEESNSETLTSRSENERDVEIDSVSPLKSTKDLTEKPSQSNLNEFPAVSSQLTSSEISLEDNEKNCQKVHKQTGDGNPDSPEKRIENALDHSVDKGNNSTYGFRPVVEYDSFTDEDEDISNTSPSKQFTNVKCLKVKSFIQQNLETTNKSTTVLSTMGNEINSSKRKNTSDFKENAKTDLIKKPKTSNLDIDSLFTAHTSRGKYGLGWQKEENTASVQLHATSTQDQNTHANKNDYEVVNFIKSDDVLDFQELNEKVACDKANNISKDESMEKNVCEHSKNLETDEKCNEKKPVKVVEESFVMKDMQKTSNENVVGSSTSIAMLKDKYRNIKNKRKKDGNFSNKVSLVSIPVEEDLDEIDRALCEALDAKKAAKNSTAKPSSPSPSPALQDHIEKIIANTSLTVSHEKNATTGSKGTSLIVSHEKNATTGSKGITSAHLPPGPLTEKILETSSALIDKLNFLLSAQSEVASLSGFFVQLQTRFLDWQAGGLDGEYFMARLKEAEQYIQQYETSLLSHEWICQWDRVSKRYFYINRRTRNSQWTYPEEINSSKKSSWVQSRTNASSSTERDNVQTVSSSSSAPKNLVQKPAASSFMLGSKAATDVSAVAQWILKTSPPPPPPGVDSPPPPPPISPPKSPPPPPPDSTEKKRKQKEPEDMDIEDSNDSNSFLFVSNRTLSEDGRMQYLSMAEHSSLRSLTTFPDSSIFNAVSSTSASGFEGLRTNSKLSQSISYPVNNSDVNTMHWSNLPCSSQGKMKHDSRNFMFTSANANNQSTEGKNLDKYASSGNGVCSSQLETLNTTKPGNVGLKKDTKKPKIQPPLGLKNKHISSLVQKWAKIKKQQSKEDEE</sequence>
<feature type="domain" description="WW" evidence="2">
    <location>
        <begin position="923"/>
        <end position="957"/>
    </location>
</feature>
<feature type="compositionally biased region" description="Polar residues" evidence="1">
    <location>
        <begin position="1203"/>
        <end position="1212"/>
    </location>
</feature>
<gene>
    <name evidence="3" type="primary">AVEN_231107_1</name>
    <name evidence="3" type="ORF">TNCT_17121</name>
</gene>
<evidence type="ECO:0000256" key="1">
    <source>
        <dbReference type="SAM" id="MobiDB-lite"/>
    </source>
</evidence>
<dbReference type="PANTHER" id="PTHR46697">
    <property type="entry name" value="FORMIN-BINDING PROTEIN 4"/>
    <property type="match status" value="1"/>
</dbReference>
<feature type="compositionally biased region" description="Basic and acidic residues" evidence="1">
    <location>
        <begin position="300"/>
        <end position="326"/>
    </location>
</feature>
<dbReference type="Gene3D" id="2.20.70.10">
    <property type="match status" value="2"/>
</dbReference>
<dbReference type="InterPro" id="IPR053076">
    <property type="entry name" value="WW_domain_protein"/>
</dbReference>
<dbReference type="PROSITE" id="PS50020">
    <property type="entry name" value="WW_DOMAIN_2"/>
    <property type="match status" value="2"/>
</dbReference>
<dbReference type="InterPro" id="IPR036020">
    <property type="entry name" value="WW_dom_sf"/>
</dbReference>
<reference evidence="3" key="1">
    <citation type="submission" date="2020-07" db="EMBL/GenBank/DDBJ databases">
        <title>Multicomponent nature underlies the extraordinary mechanical properties of spider dragline silk.</title>
        <authorList>
            <person name="Kono N."/>
            <person name="Nakamura H."/>
            <person name="Mori M."/>
            <person name="Yoshida Y."/>
            <person name="Ohtoshi R."/>
            <person name="Malay A.D."/>
            <person name="Moran D.A.P."/>
            <person name="Tomita M."/>
            <person name="Numata K."/>
            <person name="Arakawa K."/>
        </authorList>
    </citation>
    <scope>NUCLEOTIDE SEQUENCE</scope>
</reference>
<dbReference type="PROSITE" id="PS01159">
    <property type="entry name" value="WW_DOMAIN_1"/>
    <property type="match status" value="1"/>
</dbReference>
<feature type="region of interest" description="Disordered" evidence="1">
    <location>
        <begin position="409"/>
        <end position="457"/>
    </location>
</feature>
<dbReference type="InterPro" id="IPR001202">
    <property type="entry name" value="WW_dom"/>
</dbReference>
<feature type="region of interest" description="Disordered" evidence="1">
    <location>
        <begin position="1203"/>
        <end position="1233"/>
    </location>
</feature>
<feature type="region of interest" description="Disordered" evidence="1">
    <location>
        <begin position="1022"/>
        <end position="1079"/>
    </location>
</feature>
<keyword evidence="4" id="KW-1185">Reference proteome</keyword>
<feature type="compositionally biased region" description="Polar residues" evidence="1">
    <location>
        <begin position="963"/>
        <end position="992"/>
    </location>
</feature>
<dbReference type="Pfam" id="PF00397">
    <property type="entry name" value="WW"/>
    <property type="match status" value="1"/>
</dbReference>
<proteinExistence type="predicted"/>
<protein>
    <submittedName>
        <fullName evidence="3">WW domain-containing protein</fullName>
    </submittedName>
</protein>
<comment type="caution">
    <text evidence="3">The sequence shown here is derived from an EMBL/GenBank/DDBJ whole genome shotgun (WGS) entry which is preliminary data.</text>
</comment>
<dbReference type="PANTHER" id="PTHR46697:SF1">
    <property type="entry name" value="FORMIN-BINDING PROTEIN 4"/>
    <property type="match status" value="1"/>
</dbReference>
<feature type="region of interest" description="Disordered" evidence="1">
    <location>
        <begin position="160"/>
        <end position="182"/>
    </location>
</feature>
<feature type="region of interest" description="Disordered" evidence="1">
    <location>
        <begin position="963"/>
        <end position="995"/>
    </location>
</feature>
<feature type="domain" description="WW" evidence="2">
    <location>
        <begin position="260"/>
        <end position="288"/>
    </location>
</feature>
<evidence type="ECO:0000313" key="3">
    <source>
        <dbReference type="EMBL" id="GFQ96942.1"/>
    </source>
</evidence>
<evidence type="ECO:0000313" key="4">
    <source>
        <dbReference type="Proteomes" id="UP000887116"/>
    </source>
</evidence>